<keyword evidence="2" id="KW-1185">Reference proteome</keyword>
<dbReference type="Gene3D" id="3.30.2310.20">
    <property type="entry name" value="RelE-like"/>
    <property type="match status" value="1"/>
</dbReference>
<protein>
    <recommendedName>
        <fullName evidence="3">Type II toxin-antitoxin system RelE/ParE family toxin</fullName>
    </recommendedName>
</protein>
<dbReference type="EMBL" id="FNUS01000005">
    <property type="protein sequence ID" value="SEG41490.1"/>
    <property type="molecule type" value="Genomic_DNA"/>
</dbReference>
<reference evidence="2" key="1">
    <citation type="submission" date="2016-10" db="EMBL/GenBank/DDBJ databases">
        <authorList>
            <person name="Varghese N."/>
            <person name="Submissions S."/>
        </authorList>
    </citation>
    <scope>NUCLEOTIDE SEQUENCE [LARGE SCALE GENOMIC DNA]</scope>
    <source>
        <strain evidence="2">DSM 21580</strain>
    </source>
</reference>
<name>A0A1H5ZZC0_9FLAO</name>
<gene>
    <name evidence="1" type="ORF">SAMN05421847_2269</name>
</gene>
<dbReference type="Proteomes" id="UP000236738">
    <property type="component" value="Unassembled WGS sequence"/>
</dbReference>
<organism evidence="1 2">
    <name type="scientific">Halpernia humi</name>
    <dbReference type="NCBI Taxonomy" id="493375"/>
    <lineage>
        <taxon>Bacteria</taxon>
        <taxon>Pseudomonadati</taxon>
        <taxon>Bacteroidota</taxon>
        <taxon>Flavobacteriia</taxon>
        <taxon>Flavobacteriales</taxon>
        <taxon>Weeksellaceae</taxon>
        <taxon>Chryseobacterium group</taxon>
        <taxon>Halpernia</taxon>
    </lineage>
</organism>
<evidence type="ECO:0008006" key="3">
    <source>
        <dbReference type="Google" id="ProtNLM"/>
    </source>
</evidence>
<accession>A0A1H5ZZC0</accession>
<evidence type="ECO:0000313" key="2">
    <source>
        <dbReference type="Proteomes" id="UP000236738"/>
    </source>
</evidence>
<evidence type="ECO:0000313" key="1">
    <source>
        <dbReference type="EMBL" id="SEG41490.1"/>
    </source>
</evidence>
<dbReference type="AlphaFoldDB" id="A0A1H5ZZC0"/>
<dbReference type="OrthoDB" id="1098070at2"/>
<proteinExistence type="predicted"/>
<sequence>MFQIEWSVTASKQRAIALEFWIEHNKSQTYSKKIFKESLRFEKLLVKNPFLGQITDFYEVRRVLILKNFSMYYKILNNLILIVAFRDNRRNPNNLEIDK</sequence>
<dbReference type="RefSeq" id="WP_103914135.1">
    <property type="nucleotide sequence ID" value="NZ_FNUS01000005.1"/>
</dbReference>
<dbReference type="InterPro" id="IPR035093">
    <property type="entry name" value="RelE/ParE_toxin_dom_sf"/>
</dbReference>